<feature type="domain" description="Calx-beta" evidence="4">
    <location>
        <begin position="2"/>
        <end position="71"/>
    </location>
</feature>
<evidence type="ECO:0000313" key="6">
    <source>
        <dbReference type="Proteomes" id="UP001174909"/>
    </source>
</evidence>
<dbReference type="EMBL" id="CASHTH010003711">
    <property type="protein sequence ID" value="CAI8048176.1"/>
    <property type="molecule type" value="Genomic_DNA"/>
</dbReference>
<feature type="non-terminal residue" evidence="5">
    <location>
        <position position="1"/>
    </location>
</feature>
<dbReference type="Gene3D" id="2.60.40.2030">
    <property type="match status" value="1"/>
</dbReference>
<evidence type="ECO:0000256" key="2">
    <source>
        <dbReference type="ARBA" id="ARBA00022737"/>
    </source>
</evidence>
<reference evidence="5" key="1">
    <citation type="submission" date="2023-03" db="EMBL/GenBank/DDBJ databases">
        <authorList>
            <person name="Steffen K."/>
            <person name="Cardenas P."/>
        </authorList>
    </citation>
    <scope>NUCLEOTIDE SEQUENCE</scope>
</reference>
<evidence type="ECO:0000256" key="3">
    <source>
        <dbReference type="ARBA" id="ARBA00022837"/>
    </source>
</evidence>
<feature type="non-terminal residue" evidence="5">
    <location>
        <position position="80"/>
    </location>
</feature>
<accession>A0AA35XD95</accession>
<keyword evidence="3" id="KW-0106">Calcium</keyword>
<keyword evidence="6" id="KW-1185">Reference proteome</keyword>
<evidence type="ECO:0000256" key="1">
    <source>
        <dbReference type="ARBA" id="ARBA00022729"/>
    </source>
</evidence>
<evidence type="ECO:0000259" key="4">
    <source>
        <dbReference type="Pfam" id="PF03160"/>
    </source>
</evidence>
<name>A0AA35XD95_GEOBA</name>
<protein>
    <recommendedName>
        <fullName evidence="4">Calx-beta domain-containing protein</fullName>
    </recommendedName>
</protein>
<dbReference type="Pfam" id="PF03160">
    <property type="entry name" value="Calx-beta"/>
    <property type="match status" value="1"/>
</dbReference>
<evidence type="ECO:0000313" key="5">
    <source>
        <dbReference type="EMBL" id="CAI8048176.1"/>
    </source>
</evidence>
<sequence>FDGTALNESDYEGIKHRFTFSVGSTEACVSLIIVNDNIKEEIESFQFALSARDDPVLIIRYFADVFIHDDDRVTVILSLG</sequence>
<dbReference type="InterPro" id="IPR038081">
    <property type="entry name" value="CalX-like_sf"/>
</dbReference>
<gene>
    <name evidence="5" type="ORF">GBAR_LOCUS26599</name>
</gene>
<dbReference type="Proteomes" id="UP001174909">
    <property type="component" value="Unassembled WGS sequence"/>
</dbReference>
<proteinExistence type="predicted"/>
<dbReference type="AlphaFoldDB" id="A0AA35XD95"/>
<comment type="caution">
    <text evidence="5">The sequence shown here is derived from an EMBL/GenBank/DDBJ whole genome shotgun (WGS) entry which is preliminary data.</text>
</comment>
<keyword evidence="1" id="KW-0732">Signal</keyword>
<organism evidence="5 6">
    <name type="scientific">Geodia barretti</name>
    <name type="common">Barrett's horny sponge</name>
    <dbReference type="NCBI Taxonomy" id="519541"/>
    <lineage>
        <taxon>Eukaryota</taxon>
        <taxon>Metazoa</taxon>
        <taxon>Porifera</taxon>
        <taxon>Demospongiae</taxon>
        <taxon>Heteroscleromorpha</taxon>
        <taxon>Tetractinellida</taxon>
        <taxon>Astrophorina</taxon>
        <taxon>Geodiidae</taxon>
        <taxon>Geodia</taxon>
    </lineage>
</organism>
<dbReference type="GO" id="GO:0007154">
    <property type="term" value="P:cell communication"/>
    <property type="evidence" value="ECO:0007669"/>
    <property type="project" value="InterPro"/>
</dbReference>
<dbReference type="InterPro" id="IPR003644">
    <property type="entry name" value="Calx_beta"/>
</dbReference>
<dbReference type="SUPFAM" id="SSF141072">
    <property type="entry name" value="CalX-like"/>
    <property type="match status" value="1"/>
</dbReference>
<keyword evidence="2" id="KW-0677">Repeat</keyword>
<dbReference type="GO" id="GO:0016020">
    <property type="term" value="C:membrane"/>
    <property type="evidence" value="ECO:0007669"/>
    <property type="project" value="InterPro"/>
</dbReference>